<reference evidence="9 10" key="1">
    <citation type="submission" date="2019-02" db="EMBL/GenBank/DDBJ databases">
        <title>Genomic Encyclopedia of Type Strains, Phase IV (KMG-IV): sequencing the most valuable type-strain genomes for metagenomic binning, comparative biology and taxonomic classification.</title>
        <authorList>
            <person name="Goeker M."/>
        </authorList>
    </citation>
    <scope>NUCLEOTIDE SEQUENCE [LARGE SCALE GENOMIC DNA]</scope>
    <source>
        <strain evidence="9 10">DSM 28825</strain>
    </source>
</reference>
<dbReference type="Pfam" id="PF07980">
    <property type="entry name" value="SusD_RagB"/>
    <property type="match status" value="1"/>
</dbReference>
<evidence type="ECO:0000256" key="6">
    <source>
        <dbReference type="SAM" id="SignalP"/>
    </source>
</evidence>
<proteinExistence type="inferred from homology"/>
<dbReference type="InterPro" id="IPR011990">
    <property type="entry name" value="TPR-like_helical_dom_sf"/>
</dbReference>
<keyword evidence="4" id="KW-0472">Membrane</keyword>
<feature type="domain" description="RagB/SusD" evidence="7">
    <location>
        <begin position="321"/>
        <end position="443"/>
    </location>
</feature>
<feature type="chain" id="PRO_5020397510" evidence="6">
    <location>
        <begin position="24"/>
        <end position="448"/>
    </location>
</feature>
<evidence type="ECO:0000313" key="9">
    <source>
        <dbReference type="EMBL" id="RZT96339.1"/>
    </source>
</evidence>
<name>A0A4Q7VJL6_9BACT</name>
<keyword evidence="3 6" id="KW-0732">Signal</keyword>
<evidence type="ECO:0000256" key="4">
    <source>
        <dbReference type="ARBA" id="ARBA00023136"/>
    </source>
</evidence>
<organism evidence="9 10">
    <name type="scientific">Ancylomarina subtilis</name>
    <dbReference type="NCBI Taxonomy" id="1639035"/>
    <lineage>
        <taxon>Bacteria</taxon>
        <taxon>Pseudomonadati</taxon>
        <taxon>Bacteroidota</taxon>
        <taxon>Bacteroidia</taxon>
        <taxon>Marinilabiliales</taxon>
        <taxon>Marinifilaceae</taxon>
        <taxon>Ancylomarina</taxon>
    </lineage>
</organism>
<keyword evidence="5" id="KW-0998">Cell outer membrane</keyword>
<dbReference type="Proteomes" id="UP000293562">
    <property type="component" value="Unassembled WGS sequence"/>
</dbReference>
<dbReference type="Gene3D" id="1.25.40.390">
    <property type="match status" value="1"/>
</dbReference>
<comment type="similarity">
    <text evidence="2">Belongs to the SusD family.</text>
</comment>
<dbReference type="PROSITE" id="PS51257">
    <property type="entry name" value="PROKAR_LIPOPROTEIN"/>
    <property type="match status" value="1"/>
</dbReference>
<evidence type="ECO:0000259" key="7">
    <source>
        <dbReference type="Pfam" id="PF07980"/>
    </source>
</evidence>
<keyword evidence="10" id="KW-1185">Reference proteome</keyword>
<dbReference type="SUPFAM" id="SSF48452">
    <property type="entry name" value="TPR-like"/>
    <property type="match status" value="1"/>
</dbReference>
<comment type="subcellular location">
    <subcellularLocation>
        <location evidence="1">Cell outer membrane</location>
    </subcellularLocation>
</comment>
<dbReference type="InterPro" id="IPR033985">
    <property type="entry name" value="SusD-like_N"/>
</dbReference>
<evidence type="ECO:0000256" key="2">
    <source>
        <dbReference type="ARBA" id="ARBA00006275"/>
    </source>
</evidence>
<evidence type="ECO:0000313" key="10">
    <source>
        <dbReference type="Proteomes" id="UP000293562"/>
    </source>
</evidence>
<evidence type="ECO:0000259" key="8">
    <source>
        <dbReference type="Pfam" id="PF14322"/>
    </source>
</evidence>
<feature type="domain" description="SusD-like N-terminal" evidence="8">
    <location>
        <begin position="26"/>
        <end position="228"/>
    </location>
</feature>
<gene>
    <name evidence="9" type="ORF">EV201_0977</name>
</gene>
<dbReference type="AlphaFoldDB" id="A0A4Q7VJL6"/>
<dbReference type="GO" id="GO:0009279">
    <property type="term" value="C:cell outer membrane"/>
    <property type="evidence" value="ECO:0007669"/>
    <property type="project" value="UniProtKB-SubCell"/>
</dbReference>
<dbReference type="Pfam" id="PF14322">
    <property type="entry name" value="SusD-like_3"/>
    <property type="match status" value="1"/>
</dbReference>
<sequence>MIYKMKKLNIYIALLLAVVSFSACDDYLDVKPKDRVIPETADDFRALITSAYNGVPADKMRLTFRTDELKLDNSAWDLSGVKDIFLWNDVNSAANTVQFSYQSFYKAIMYANHIIDEGVDATKGSTEEIDQIVGEAYLLRALMHFNLVNQYGLPYNASTASTDRGIPLSLKIDTEAEYVPNTVEEVYAQITLDIDAAMSKINVDRYETGLNYRFSKLAAWALKSRVYLYMGDFATAKTAALEALAINSDLQDLVADASLAPHMYDAVESILALETVFYSEIKSASLVSDKLLALYDQTNDLRFGLYFSDEGAGNFKPNKGTESGSKCSFRNAEMYLTVAEAAAQTDDLEQARTYLNQLKEKRLLTDFYNTEVTRIAGLNKAELIAEIANERFREFAFEGQRWFDLRRTTQEQIEHSYQGESATLQVGDPRYTLRFPQEAVDNNPNLNN</sequence>
<accession>A0A4Q7VJL6</accession>
<evidence type="ECO:0000256" key="1">
    <source>
        <dbReference type="ARBA" id="ARBA00004442"/>
    </source>
</evidence>
<dbReference type="EMBL" id="SHKN01000001">
    <property type="protein sequence ID" value="RZT96339.1"/>
    <property type="molecule type" value="Genomic_DNA"/>
</dbReference>
<protein>
    <submittedName>
        <fullName evidence="9">SusD-like starch-binding protein associating with outer membrane</fullName>
    </submittedName>
</protein>
<dbReference type="InterPro" id="IPR012944">
    <property type="entry name" value="SusD_RagB_dom"/>
</dbReference>
<evidence type="ECO:0000256" key="5">
    <source>
        <dbReference type="ARBA" id="ARBA00023237"/>
    </source>
</evidence>
<comment type="caution">
    <text evidence="9">The sequence shown here is derived from an EMBL/GenBank/DDBJ whole genome shotgun (WGS) entry which is preliminary data.</text>
</comment>
<feature type="signal peptide" evidence="6">
    <location>
        <begin position="1"/>
        <end position="23"/>
    </location>
</feature>
<evidence type="ECO:0000256" key="3">
    <source>
        <dbReference type="ARBA" id="ARBA00022729"/>
    </source>
</evidence>